<proteinExistence type="predicted"/>
<dbReference type="SMART" id="SM00449">
    <property type="entry name" value="SPRY"/>
    <property type="match status" value="1"/>
</dbReference>
<dbReference type="PROSITE" id="PS50188">
    <property type="entry name" value="B302_SPRY"/>
    <property type="match status" value="1"/>
</dbReference>
<evidence type="ECO:0000259" key="5">
    <source>
        <dbReference type="PROSITE" id="PS50188"/>
    </source>
</evidence>
<sequence length="669" mass="76191">MSAARPETHRIRTVEEMWNKVLAIARNEVENENDDNQTAETNSSHQHDRFMTPVYEHERRMAEALDTIYTASSGNGYLSFIVAILNQLNPADPVAMVFLSHLVDRSALHGRDMMARISPVIMQKIYGGRLWTLGRCHSRRRLSSRRRAADPRIKLNAVVLWSLLAEKFAGDISQAMWSDDVATLLIQLLADSHEETATRIHALLALENFAMTGPIRLEIQKHPFDIQRILRSVLHDCEMADYRLSDFLWSPSGASTEKKQGPLRRKISGGLWKRLRRSMTEAWMERWHSLRLLGRRKTIYRPSEDGIKGRSMFVTKYASLSVFDTGVLPPEDVRQEWAKYLQLAHCARWALERVFGNDDKESITTWDLSYLNVVLNPFDATFHWKIGGNGLEIRNDRPHFESIRASVGVRAGKWYYETLLLSDGVMQIGWATKQCQFEPEEGYGVGDDENGFGFDTYRAAIWANGTAIYPQGMPSVRCIAGDVLGSFIDLDRGFCSFFINGIDLGLTVAFPNYGKQIQNAHQAGMLPEHKEIEKEEEEGSFFPGINRFSSSATLVQMMEKCLDLYPAISLTRHQHVMVNFGDRPWLYPPPLSVRYRGISKAGHLSDCFKQRLTHFVRARRTLASYVDNSELDWDGPFCTICFSEPKNTALIPCGHGGWGRRCAEALDSW</sequence>
<protein>
    <submittedName>
        <fullName evidence="6">RING finger and SPRY domain-containing protein 1</fullName>
    </submittedName>
</protein>
<evidence type="ECO:0000256" key="1">
    <source>
        <dbReference type="ARBA" id="ARBA00022723"/>
    </source>
</evidence>
<dbReference type="GO" id="GO:0005737">
    <property type="term" value="C:cytoplasm"/>
    <property type="evidence" value="ECO:0007669"/>
    <property type="project" value="TreeGrafter"/>
</dbReference>
<accession>A0A8H7EVG8</accession>
<dbReference type="SUPFAM" id="SSF49899">
    <property type="entry name" value="Concanavalin A-like lectins/glucanases"/>
    <property type="match status" value="1"/>
</dbReference>
<dbReference type="OrthoDB" id="2967263at2759"/>
<dbReference type="PANTHER" id="PTHR13363:SF5">
    <property type="entry name" value="E3 UBIQUITIN-PROTEIN LIGASE RNF123"/>
    <property type="match status" value="1"/>
</dbReference>
<reference evidence="6" key="1">
    <citation type="submission" date="2020-01" db="EMBL/GenBank/DDBJ databases">
        <title>Genome Sequencing of Three Apophysomyces-Like Fungal Strains Confirms a Novel Fungal Genus in the Mucoromycota with divergent Burkholderia-like Endosymbiotic Bacteria.</title>
        <authorList>
            <person name="Stajich J.E."/>
            <person name="Macias A.M."/>
            <person name="Carter-House D."/>
            <person name="Lovett B."/>
            <person name="Kasson L.R."/>
            <person name="Berry K."/>
            <person name="Grigoriev I."/>
            <person name="Chang Y."/>
            <person name="Spatafora J."/>
            <person name="Kasson M.T."/>
        </authorList>
    </citation>
    <scope>NUCLEOTIDE SEQUENCE</scope>
    <source>
        <strain evidence="6">NRRL A-21654</strain>
    </source>
</reference>
<organism evidence="6 7">
    <name type="scientific">Apophysomyces ossiformis</name>
    <dbReference type="NCBI Taxonomy" id="679940"/>
    <lineage>
        <taxon>Eukaryota</taxon>
        <taxon>Fungi</taxon>
        <taxon>Fungi incertae sedis</taxon>
        <taxon>Mucoromycota</taxon>
        <taxon>Mucoromycotina</taxon>
        <taxon>Mucoromycetes</taxon>
        <taxon>Mucorales</taxon>
        <taxon>Mucorineae</taxon>
        <taxon>Mucoraceae</taxon>
        <taxon>Apophysomyces</taxon>
    </lineage>
</organism>
<keyword evidence="3" id="KW-0862">Zinc</keyword>
<dbReference type="InterPro" id="IPR001870">
    <property type="entry name" value="B30.2/SPRY"/>
</dbReference>
<evidence type="ECO:0000313" key="7">
    <source>
        <dbReference type="Proteomes" id="UP000605846"/>
    </source>
</evidence>
<dbReference type="InterPro" id="IPR045129">
    <property type="entry name" value="RNF123/RKP/RSPRY1"/>
</dbReference>
<comment type="caution">
    <text evidence="6">The sequence shown here is derived from an EMBL/GenBank/DDBJ whole genome shotgun (WGS) entry which is preliminary data.</text>
</comment>
<evidence type="ECO:0000256" key="2">
    <source>
        <dbReference type="ARBA" id="ARBA00022771"/>
    </source>
</evidence>
<dbReference type="InterPro" id="IPR013083">
    <property type="entry name" value="Znf_RING/FYVE/PHD"/>
</dbReference>
<dbReference type="PANTHER" id="PTHR13363">
    <property type="entry name" value="RING FINGER AND SRY DOMAIN-CONTAINING"/>
    <property type="match status" value="1"/>
</dbReference>
<dbReference type="SUPFAM" id="SSF48371">
    <property type="entry name" value="ARM repeat"/>
    <property type="match status" value="1"/>
</dbReference>
<keyword evidence="7" id="KW-1185">Reference proteome</keyword>
<evidence type="ECO:0000256" key="4">
    <source>
        <dbReference type="SAM" id="MobiDB-lite"/>
    </source>
</evidence>
<dbReference type="Gene3D" id="3.30.40.10">
    <property type="entry name" value="Zinc/RING finger domain, C3HC4 (zinc finger)"/>
    <property type="match status" value="1"/>
</dbReference>
<keyword evidence="1" id="KW-0479">Metal-binding</keyword>
<evidence type="ECO:0000313" key="6">
    <source>
        <dbReference type="EMBL" id="KAF7732167.1"/>
    </source>
</evidence>
<dbReference type="InterPro" id="IPR003877">
    <property type="entry name" value="SPRY_dom"/>
</dbReference>
<dbReference type="InterPro" id="IPR013320">
    <property type="entry name" value="ConA-like_dom_sf"/>
</dbReference>
<dbReference type="EMBL" id="JABAYA010000004">
    <property type="protein sequence ID" value="KAF7732167.1"/>
    <property type="molecule type" value="Genomic_DNA"/>
</dbReference>
<evidence type="ECO:0000256" key="3">
    <source>
        <dbReference type="ARBA" id="ARBA00022833"/>
    </source>
</evidence>
<dbReference type="Proteomes" id="UP000605846">
    <property type="component" value="Unassembled WGS sequence"/>
</dbReference>
<feature type="domain" description="B30.2/SPRY" evidence="5">
    <location>
        <begin position="353"/>
        <end position="548"/>
    </location>
</feature>
<name>A0A8H7EVG8_9FUNG</name>
<dbReference type="InterPro" id="IPR043136">
    <property type="entry name" value="B30.2/SPRY_sf"/>
</dbReference>
<dbReference type="Pfam" id="PF00622">
    <property type="entry name" value="SPRY"/>
    <property type="match status" value="1"/>
</dbReference>
<dbReference type="InterPro" id="IPR016024">
    <property type="entry name" value="ARM-type_fold"/>
</dbReference>
<gene>
    <name evidence="6" type="primary">RSPRY1</name>
    <name evidence="6" type="ORF">EC973_006422</name>
</gene>
<keyword evidence="2" id="KW-0863">Zinc-finger</keyword>
<dbReference type="GO" id="GO:0008270">
    <property type="term" value="F:zinc ion binding"/>
    <property type="evidence" value="ECO:0007669"/>
    <property type="project" value="UniProtKB-KW"/>
</dbReference>
<dbReference type="GO" id="GO:0004842">
    <property type="term" value="F:ubiquitin-protein transferase activity"/>
    <property type="evidence" value="ECO:0007669"/>
    <property type="project" value="InterPro"/>
</dbReference>
<dbReference type="AlphaFoldDB" id="A0A8H7EVG8"/>
<dbReference type="Gene3D" id="2.60.120.920">
    <property type="match status" value="1"/>
</dbReference>
<dbReference type="GO" id="GO:0051603">
    <property type="term" value="P:proteolysis involved in protein catabolic process"/>
    <property type="evidence" value="ECO:0007669"/>
    <property type="project" value="TreeGrafter"/>
</dbReference>
<feature type="region of interest" description="Disordered" evidence="4">
    <location>
        <begin position="28"/>
        <end position="47"/>
    </location>
</feature>